<proteinExistence type="predicted"/>
<evidence type="ECO:0000256" key="1">
    <source>
        <dbReference type="SAM" id="MobiDB-lite"/>
    </source>
</evidence>
<sequence length="140" mass="15609">MPLTIPRSMRESDIAGSAHKSHCHCWICPQEHPQPREPLPPLDPPARALAATRSAHDGTRRHRRESPCRHWIGLREHPPLDPPARALATAGCARKSTHRWIRLLEPLLLPDLLVRAPNTTGARSACCCHLRIHAVVDAGR</sequence>
<dbReference type="Gramene" id="OGLUM05G17400.1">
    <property type="protein sequence ID" value="OGLUM05G17400.1"/>
    <property type="gene ID" value="OGLUM05G17400"/>
</dbReference>
<evidence type="ECO:0000313" key="3">
    <source>
        <dbReference type="Proteomes" id="UP000026961"/>
    </source>
</evidence>
<organism evidence="2">
    <name type="scientific">Oryza glumipatula</name>
    <dbReference type="NCBI Taxonomy" id="40148"/>
    <lineage>
        <taxon>Eukaryota</taxon>
        <taxon>Viridiplantae</taxon>
        <taxon>Streptophyta</taxon>
        <taxon>Embryophyta</taxon>
        <taxon>Tracheophyta</taxon>
        <taxon>Spermatophyta</taxon>
        <taxon>Magnoliopsida</taxon>
        <taxon>Liliopsida</taxon>
        <taxon>Poales</taxon>
        <taxon>Poaceae</taxon>
        <taxon>BOP clade</taxon>
        <taxon>Oryzoideae</taxon>
        <taxon>Oryzeae</taxon>
        <taxon>Oryzinae</taxon>
        <taxon>Oryza</taxon>
    </lineage>
</organism>
<protein>
    <submittedName>
        <fullName evidence="2">Uncharacterized protein</fullName>
    </submittedName>
</protein>
<reference evidence="2" key="1">
    <citation type="submission" date="2015-04" db="UniProtKB">
        <authorList>
            <consortium name="EnsemblPlants"/>
        </authorList>
    </citation>
    <scope>IDENTIFICATION</scope>
</reference>
<feature type="region of interest" description="Disordered" evidence="1">
    <location>
        <begin position="36"/>
        <end position="66"/>
    </location>
</feature>
<dbReference type="EnsemblPlants" id="OGLUM05G17400.1">
    <property type="protein sequence ID" value="OGLUM05G17400.1"/>
    <property type="gene ID" value="OGLUM05G17400"/>
</dbReference>
<name>A0A0D9ZZ61_9ORYZ</name>
<dbReference type="AlphaFoldDB" id="A0A0D9ZZ61"/>
<dbReference type="Proteomes" id="UP000026961">
    <property type="component" value="Chromosome 5"/>
</dbReference>
<reference evidence="2" key="2">
    <citation type="submission" date="2018-05" db="EMBL/GenBank/DDBJ databases">
        <title>OgluRS3 (Oryza glumaepatula Reference Sequence Version 3).</title>
        <authorList>
            <person name="Zhang J."/>
            <person name="Kudrna D."/>
            <person name="Lee S."/>
            <person name="Talag J."/>
            <person name="Welchert J."/>
            <person name="Wing R.A."/>
        </authorList>
    </citation>
    <scope>NUCLEOTIDE SEQUENCE [LARGE SCALE GENOMIC DNA]</scope>
</reference>
<dbReference type="HOGENOM" id="CLU_1838266_0_0_1"/>
<keyword evidence="3" id="KW-1185">Reference proteome</keyword>
<accession>A0A0D9ZZ61</accession>
<evidence type="ECO:0000313" key="2">
    <source>
        <dbReference type="EnsemblPlants" id="OGLUM05G17400.1"/>
    </source>
</evidence>